<dbReference type="RefSeq" id="WP_189143469.1">
    <property type="nucleotide sequence ID" value="NZ_BMNK01000018.1"/>
</dbReference>
<dbReference type="InterPro" id="IPR019734">
    <property type="entry name" value="TPR_rpt"/>
</dbReference>
<protein>
    <recommendedName>
        <fullName evidence="4">Tetratricopeptide repeat protein</fullName>
    </recommendedName>
</protein>
<dbReference type="PANTHER" id="PTHR10098:SF108">
    <property type="entry name" value="TETRATRICOPEPTIDE REPEAT PROTEIN 28"/>
    <property type="match status" value="1"/>
</dbReference>
<dbReference type="PANTHER" id="PTHR10098">
    <property type="entry name" value="RAPSYN-RELATED"/>
    <property type="match status" value="1"/>
</dbReference>
<reference evidence="2" key="2">
    <citation type="submission" date="2020-09" db="EMBL/GenBank/DDBJ databases">
        <authorList>
            <person name="Sun Q."/>
            <person name="Zhou Y."/>
        </authorList>
    </citation>
    <scope>NUCLEOTIDE SEQUENCE</scope>
    <source>
        <strain evidence="2">CGMCC 4.7430</strain>
    </source>
</reference>
<dbReference type="Gene3D" id="1.25.40.10">
    <property type="entry name" value="Tetratricopeptide repeat domain"/>
    <property type="match status" value="4"/>
</dbReference>
<feature type="region of interest" description="Disordered" evidence="1">
    <location>
        <begin position="520"/>
        <end position="563"/>
    </location>
</feature>
<dbReference type="InterPro" id="IPR011990">
    <property type="entry name" value="TPR-like_helical_dom_sf"/>
</dbReference>
<evidence type="ECO:0000313" key="3">
    <source>
        <dbReference type="Proteomes" id="UP000660745"/>
    </source>
</evidence>
<evidence type="ECO:0008006" key="4">
    <source>
        <dbReference type="Google" id="ProtNLM"/>
    </source>
</evidence>
<feature type="compositionally biased region" description="Basic and acidic residues" evidence="1">
    <location>
        <begin position="1237"/>
        <end position="1251"/>
    </location>
</feature>
<feature type="region of interest" description="Disordered" evidence="1">
    <location>
        <begin position="958"/>
        <end position="1040"/>
    </location>
</feature>
<keyword evidence="3" id="KW-1185">Reference proteome</keyword>
<name>A0A918AD81_9ACTN</name>
<comment type="caution">
    <text evidence="2">The sequence shown here is derived from an EMBL/GenBank/DDBJ whole genome shotgun (WGS) entry which is preliminary data.</text>
</comment>
<gene>
    <name evidence="2" type="ORF">GCM10012278_74650</name>
</gene>
<dbReference type="Proteomes" id="UP000660745">
    <property type="component" value="Unassembled WGS sequence"/>
</dbReference>
<evidence type="ECO:0000313" key="2">
    <source>
        <dbReference type="EMBL" id="GGP15331.1"/>
    </source>
</evidence>
<feature type="region of interest" description="Disordered" evidence="1">
    <location>
        <begin position="1309"/>
        <end position="1361"/>
    </location>
</feature>
<feature type="region of interest" description="Disordered" evidence="1">
    <location>
        <begin position="1394"/>
        <end position="1415"/>
    </location>
</feature>
<proteinExistence type="predicted"/>
<feature type="compositionally biased region" description="Low complexity" evidence="1">
    <location>
        <begin position="964"/>
        <end position="976"/>
    </location>
</feature>
<sequence length="1415" mass="148904">MNAPPGPLAARIEEFERTADPRLVLSGAALTEAERAMRACTGEAADAAIWRLISRLHLARYRLDGSGGEAAVAGVFLAAAAVVDPGGMPETTNVPSADAPQTWAELVDEVLHHVDPDTSPHVGLLLHALIRRALSTPSAQVCDQLVESLLRETMEDPHPSWAPEALAILGGGLLRLFAATGEPEALDDAVHVHLRAALGGPGGARRLRELAGVLGLALPGDPELIGAHLVAAQRRPGGHERSQALLALFDLAQSRATASAADADLLAFIRIGQATLDFWHDDHPHPRVVAGYAAGLVEWYVVTGDMRSLEAGREMAEVLGTPVREIPDRLGRDQLTRLGLLANRRLRRWRVGDDPADLEVAIQTLRQAVARTYAGHPDRPRLLCDLAGALVQQAGLGEHPGEATAAARSAVAACGEDDPLRPRALLLLGQALRLDLSMTAADEGIAALREALAADQEPSFLAEAYGLMSELLRRRAMDGDEGREADLDEAVTTARRAVEAHDRPKTLSTLVKALLQRFREPTPHPTTAPHPTAVPHAAPHTTAATRGAAPYGAAPHADGTPDLLDTADLAEALGLASRAQGDRELRTQLRWALEETDLLTRPPGEDLARAATRLALVYDEEETARLLLRIGERHARVAGEAGPFLAATAVQLAERERLRLAIELLERAGPAFTTAGEPVEAADALSLVGSHHQELGEWEPALRAYQRAAAAYRELSEGPGEAAQVGKMGAVAARAGDPQRAIELHVRAAALSAQAGLAAEEASHRSDAAAAYLAAGDPGAARECAGRARELYQALGQAERAAAALIDSARACVELGRLPTAAELITTCAAELEALGAWDDACQALDSHARLLYRLGHAEHAAACETSIVDIVRRHGQRRDPADEWLHIARRRHARGDLPAARRAFELAERAYNTIGDADGLAGVRYDLGVLGYGDNALEQAAQDFATAAEAYARLRAGSEEPAPRGGAERPAAPRAGTEESAISWVGAEPAAQQVRAEDSAAPWTAAEDSAAPWTGAEESAAPRAGAEEPAVPRAGVEESAARRAAVKESAARTMRGVCLMELDRFDAAAAEFHRALELAAGERDLTALYSVTLAEAELAMMTDRLAEAETGLLAAHGLATGDPVREAIVRERMARLVSHTGDPETLRLAGASFRDHGRPHLAALVCLRLGFAFEARGDLSRARAAFEEGLAALAEETLTPLPDAPYEVLAGRTAGLVPRAVTRLAAIQRTLTTPALDRHHLSTPTPDRHHISPPFPRAGGTSPALRAEASDLARGEGDPVLGGEVSDLVRGGGHPVFGGEVSDLVRGGGDHAFAGETSDLAQPASWSGPESVQGTSRSGTESAQAASRSGTESAQDISRGSVIPDELADLARALSGAGSVDLALPGEFDGRLRVEGAESGMTEAQEDERSAGPA</sequence>
<feature type="compositionally biased region" description="Polar residues" evidence="1">
    <location>
        <begin position="1325"/>
        <end position="1359"/>
    </location>
</feature>
<accession>A0A918AD81</accession>
<organism evidence="2 3">
    <name type="scientific">Nonomuraea glycinis</name>
    <dbReference type="NCBI Taxonomy" id="2047744"/>
    <lineage>
        <taxon>Bacteria</taxon>
        <taxon>Bacillati</taxon>
        <taxon>Actinomycetota</taxon>
        <taxon>Actinomycetes</taxon>
        <taxon>Streptosporangiales</taxon>
        <taxon>Streptosporangiaceae</taxon>
        <taxon>Nonomuraea</taxon>
    </lineage>
</organism>
<reference evidence="2" key="1">
    <citation type="journal article" date="2014" name="Int. J. Syst. Evol. Microbiol.">
        <title>Complete genome sequence of Corynebacterium casei LMG S-19264T (=DSM 44701T), isolated from a smear-ripened cheese.</title>
        <authorList>
            <consortium name="US DOE Joint Genome Institute (JGI-PGF)"/>
            <person name="Walter F."/>
            <person name="Albersmeier A."/>
            <person name="Kalinowski J."/>
            <person name="Ruckert C."/>
        </authorList>
    </citation>
    <scope>NUCLEOTIDE SEQUENCE</scope>
    <source>
        <strain evidence="2">CGMCC 4.7430</strain>
    </source>
</reference>
<evidence type="ECO:0000256" key="1">
    <source>
        <dbReference type="SAM" id="MobiDB-lite"/>
    </source>
</evidence>
<dbReference type="SUPFAM" id="SSF48452">
    <property type="entry name" value="TPR-like"/>
    <property type="match status" value="2"/>
</dbReference>
<dbReference type="SMART" id="SM00028">
    <property type="entry name" value="TPR"/>
    <property type="match status" value="5"/>
</dbReference>
<feature type="compositionally biased region" description="Low complexity" evidence="1">
    <location>
        <begin position="529"/>
        <end position="563"/>
    </location>
</feature>
<feature type="region of interest" description="Disordered" evidence="1">
    <location>
        <begin position="1236"/>
        <end position="1264"/>
    </location>
</feature>
<dbReference type="EMBL" id="BMNK01000018">
    <property type="protein sequence ID" value="GGP15331.1"/>
    <property type="molecule type" value="Genomic_DNA"/>
</dbReference>